<feature type="domain" description="DEAD-box RNA helicase Q" evidence="14">
    <location>
        <begin position="37"/>
        <end position="65"/>
    </location>
</feature>
<dbReference type="InterPro" id="IPR027417">
    <property type="entry name" value="P-loop_NTPase"/>
</dbReference>
<keyword evidence="6" id="KW-0694">RNA-binding</keyword>
<name>A0A7S2RMD6_9STRA</name>
<evidence type="ECO:0000256" key="5">
    <source>
        <dbReference type="ARBA" id="ARBA00022840"/>
    </source>
</evidence>
<dbReference type="GO" id="GO:0005829">
    <property type="term" value="C:cytosol"/>
    <property type="evidence" value="ECO:0007669"/>
    <property type="project" value="TreeGrafter"/>
</dbReference>
<evidence type="ECO:0000256" key="8">
    <source>
        <dbReference type="ARBA" id="ARBA00024350"/>
    </source>
</evidence>
<evidence type="ECO:0000256" key="6">
    <source>
        <dbReference type="ARBA" id="ARBA00022884"/>
    </source>
</evidence>
<dbReference type="PANTHER" id="PTHR47959">
    <property type="entry name" value="ATP-DEPENDENT RNA HELICASE RHLE-RELATED"/>
    <property type="match status" value="1"/>
</dbReference>
<evidence type="ECO:0000256" key="4">
    <source>
        <dbReference type="ARBA" id="ARBA00022806"/>
    </source>
</evidence>
<dbReference type="GO" id="GO:0005634">
    <property type="term" value="C:nucleus"/>
    <property type="evidence" value="ECO:0007669"/>
    <property type="project" value="UniProtKB-SubCell"/>
</dbReference>
<comment type="subcellular location">
    <subcellularLocation>
        <location evidence="1">Nucleus</location>
    </subcellularLocation>
</comment>
<feature type="domain" description="Helicase ATP-binding" evidence="12">
    <location>
        <begin position="68"/>
        <end position="242"/>
    </location>
</feature>
<evidence type="ECO:0000256" key="10">
    <source>
        <dbReference type="RuleBase" id="RU000492"/>
    </source>
</evidence>
<dbReference type="PROSITE" id="PS51194">
    <property type="entry name" value="HELICASE_CTER"/>
    <property type="match status" value="1"/>
</dbReference>
<feature type="region of interest" description="Disordered" evidence="11">
    <location>
        <begin position="426"/>
        <end position="463"/>
    </location>
</feature>
<keyword evidence="3 10" id="KW-0378">Hydrolase</keyword>
<dbReference type="GO" id="GO:0003724">
    <property type="term" value="F:RNA helicase activity"/>
    <property type="evidence" value="ECO:0007669"/>
    <property type="project" value="InterPro"/>
</dbReference>
<dbReference type="InterPro" id="IPR044765">
    <property type="entry name" value="DDX47/Rrp3_DEADc"/>
</dbReference>
<evidence type="ECO:0008006" key="16">
    <source>
        <dbReference type="Google" id="ProtNLM"/>
    </source>
</evidence>
<keyword evidence="5 10" id="KW-0067">ATP-binding</keyword>
<organism evidence="15">
    <name type="scientific">Mucochytrium quahogii</name>
    <dbReference type="NCBI Taxonomy" id="96639"/>
    <lineage>
        <taxon>Eukaryota</taxon>
        <taxon>Sar</taxon>
        <taxon>Stramenopiles</taxon>
        <taxon>Bigyra</taxon>
        <taxon>Labyrinthulomycetes</taxon>
        <taxon>Thraustochytrida</taxon>
        <taxon>Thraustochytriidae</taxon>
        <taxon>Mucochytrium</taxon>
    </lineage>
</organism>
<keyword evidence="7" id="KW-0539">Nucleus</keyword>
<gene>
    <name evidence="15" type="ORF">QSP1433_LOCUS4632</name>
</gene>
<keyword evidence="4 10" id="KW-0347">Helicase</keyword>
<dbReference type="InterPro" id="IPR050079">
    <property type="entry name" value="DEAD_box_RNA_helicase"/>
</dbReference>
<dbReference type="PROSITE" id="PS51195">
    <property type="entry name" value="Q_MOTIF"/>
    <property type="match status" value="1"/>
</dbReference>
<evidence type="ECO:0000259" key="14">
    <source>
        <dbReference type="PROSITE" id="PS51195"/>
    </source>
</evidence>
<dbReference type="InterPro" id="IPR000629">
    <property type="entry name" value="RNA-helicase_DEAD-box_CS"/>
</dbReference>
<feature type="domain" description="Helicase C-terminal" evidence="13">
    <location>
        <begin position="266"/>
        <end position="414"/>
    </location>
</feature>
<evidence type="ECO:0000313" key="15">
    <source>
        <dbReference type="EMBL" id="CAD9674255.1"/>
    </source>
</evidence>
<evidence type="ECO:0000256" key="7">
    <source>
        <dbReference type="ARBA" id="ARBA00023242"/>
    </source>
</evidence>
<feature type="short sequence motif" description="Q motif" evidence="9">
    <location>
        <begin position="37"/>
        <end position="65"/>
    </location>
</feature>
<evidence type="ECO:0000256" key="11">
    <source>
        <dbReference type="SAM" id="MobiDB-lite"/>
    </source>
</evidence>
<feature type="region of interest" description="Disordered" evidence="11">
    <location>
        <begin position="1"/>
        <end position="36"/>
    </location>
</feature>
<dbReference type="PANTHER" id="PTHR47959:SF20">
    <property type="entry name" value="RNA HELICASE"/>
    <property type="match status" value="1"/>
</dbReference>
<dbReference type="SUPFAM" id="SSF52540">
    <property type="entry name" value="P-loop containing nucleoside triphosphate hydrolases"/>
    <property type="match status" value="1"/>
</dbReference>
<evidence type="ECO:0000256" key="1">
    <source>
        <dbReference type="ARBA" id="ARBA00004123"/>
    </source>
</evidence>
<dbReference type="PROSITE" id="PS51192">
    <property type="entry name" value="HELICASE_ATP_BIND_1"/>
    <property type="match status" value="1"/>
</dbReference>
<evidence type="ECO:0000259" key="12">
    <source>
        <dbReference type="PROSITE" id="PS51192"/>
    </source>
</evidence>
<dbReference type="GO" id="GO:0016787">
    <property type="term" value="F:hydrolase activity"/>
    <property type="evidence" value="ECO:0007669"/>
    <property type="project" value="UniProtKB-KW"/>
</dbReference>
<dbReference type="InterPro" id="IPR011545">
    <property type="entry name" value="DEAD/DEAH_box_helicase_dom"/>
</dbReference>
<keyword evidence="2 10" id="KW-0547">Nucleotide-binding</keyword>
<comment type="similarity">
    <text evidence="8">Belongs to the DEAD box helicase family. DDX47/RRP3 subfamily.</text>
</comment>
<dbReference type="InterPro" id="IPR001650">
    <property type="entry name" value="Helicase_C-like"/>
</dbReference>
<dbReference type="SMART" id="SM00487">
    <property type="entry name" value="DEXDc"/>
    <property type="match status" value="1"/>
</dbReference>
<dbReference type="PROSITE" id="PS00039">
    <property type="entry name" value="DEAD_ATP_HELICASE"/>
    <property type="match status" value="1"/>
</dbReference>
<dbReference type="AlphaFoldDB" id="A0A7S2RMD6"/>
<dbReference type="SMART" id="SM00490">
    <property type="entry name" value="HELICc"/>
    <property type="match status" value="1"/>
</dbReference>
<dbReference type="Pfam" id="PF00270">
    <property type="entry name" value="DEAD"/>
    <property type="match status" value="1"/>
</dbReference>
<dbReference type="Gene3D" id="3.40.50.300">
    <property type="entry name" value="P-loop containing nucleotide triphosphate hydrolases"/>
    <property type="match status" value="2"/>
</dbReference>
<evidence type="ECO:0000256" key="9">
    <source>
        <dbReference type="PROSITE-ProRule" id="PRU00552"/>
    </source>
</evidence>
<dbReference type="GO" id="GO:0003723">
    <property type="term" value="F:RNA binding"/>
    <property type="evidence" value="ECO:0007669"/>
    <property type="project" value="UniProtKB-KW"/>
</dbReference>
<dbReference type="CDD" id="cd17954">
    <property type="entry name" value="DEADc_DDX47"/>
    <property type="match status" value="1"/>
</dbReference>
<proteinExistence type="inferred from homology"/>
<evidence type="ECO:0000256" key="3">
    <source>
        <dbReference type="ARBA" id="ARBA00022801"/>
    </source>
</evidence>
<reference evidence="15" key="1">
    <citation type="submission" date="2021-01" db="EMBL/GenBank/DDBJ databases">
        <authorList>
            <person name="Corre E."/>
            <person name="Pelletier E."/>
            <person name="Niang G."/>
            <person name="Scheremetjew M."/>
            <person name="Finn R."/>
            <person name="Kale V."/>
            <person name="Holt S."/>
            <person name="Cochrane G."/>
            <person name="Meng A."/>
            <person name="Brown T."/>
            <person name="Cohen L."/>
        </authorList>
    </citation>
    <scope>NUCLEOTIDE SEQUENCE</scope>
    <source>
        <strain evidence="15">NY070348D</strain>
    </source>
</reference>
<dbReference type="InterPro" id="IPR014001">
    <property type="entry name" value="Helicase_ATP-bd"/>
</dbReference>
<dbReference type="InterPro" id="IPR014014">
    <property type="entry name" value="RNA_helicase_DEAD_Q_motif"/>
</dbReference>
<evidence type="ECO:0000259" key="13">
    <source>
        <dbReference type="PROSITE" id="PS51194"/>
    </source>
</evidence>
<dbReference type="CDD" id="cd18787">
    <property type="entry name" value="SF2_C_DEAD"/>
    <property type="match status" value="1"/>
</dbReference>
<protein>
    <recommendedName>
        <fullName evidence="16">RNA helicase</fullName>
    </recommendedName>
</protein>
<sequence length="463" mass="51284">MNRRRSRSSGSETDNSVKKKKIRQEPVEAEGDEEEKTTFEELNVNKEICKACNSLGWKYPTEIQKETIPHALEGRDIIGLAETGSGKTGAFSLPILSGLLREPTRRLYAIILAPTRELAFQIHEVIQALGSSIGAKSCCIVGGVDRVSQAMALARKPHVVIGTPGRVVDHLENTKGFSLDNTKVLVLDEADRMLSMDFEEEINGILQVMPPVGRRQTFLFSATMTNKVAKLQRASLKNPVKCEVSSSKYQTVKTLVQQYMFFPAKYKDTYLAFVLNELAGQTAIIFTSTCHSATRVAMMLRMLGIDATALHGQMIQTKRLGALNKFKSSGSNVLVATDVAARGLDIPSVDLVVNYDVPTNGKDYIHRVGRTARAGKSGRSVTMVTQYDLDIYQRIEAMLDKKLDEFPATKELVMVMHDQVSEAARQAMNKIREEESNRNDNRKGRGGGGKSTPWKNKKKGGKR</sequence>
<accession>A0A7S2RMD6</accession>
<evidence type="ECO:0000256" key="2">
    <source>
        <dbReference type="ARBA" id="ARBA00022741"/>
    </source>
</evidence>
<dbReference type="EMBL" id="HBHK01007548">
    <property type="protein sequence ID" value="CAD9674255.1"/>
    <property type="molecule type" value="Transcribed_RNA"/>
</dbReference>
<dbReference type="Pfam" id="PF00271">
    <property type="entry name" value="Helicase_C"/>
    <property type="match status" value="1"/>
</dbReference>
<feature type="compositionally biased region" description="Basic and acidic residues" evidence="11">
    <location>
        <begin position="430"/>
        <end position="443"/>
    </location>
</feature>
<dbReference type="GO" id="GO:0005524">
    <property type="term" value="F:ATP binding"/>
    <property type="evidence" value="ECO:0007669"/>
    <property type="project" value="UniProtKB-KW"/>
</dbReference>